<dbReference type="STRING" id="385682.SAMN05444380_12263"/>
<keyword evidence="3" id="KW-1185">Reference proteome</keyword>
<dbReference type="Proteomes" id="UP000181976">
    <property type="component" value="Unassembled WGS sequence"/>
</dbReference>
<dbReference type="eggNOG" id="ENOG502ZCKN">
    <property type="taxonomic scope" value="Bacteria"/>
</dbReference>
<feature type="chain" id="PRO_5010343994" description="Lipoprotein" evidence="1">
    <location>
        <begin position="24"/>
        <end position="210"/>
    </location>
</feature>
<name>A0A1I2EGS6_9BACT</name>
<feature type="signal peptide" evidence="1">
    <location>
        <begin position="1"/>
        <end position="23"/>
    </location>
</feature>
<dbReference type="RefSeq" id="WP_010528544.1">
    <property type="nucleotide sequence ID" value="NZ_AFSL01000088.1"/>
</dbReference>
<protein>
    <recommendedName>
        <fullName evidence="4">Lipoprotein</fullName>
    </recommendedName>
</protein>
<dbReference type="PROSITE" id="PS51257">
    <property type="entry name" value="PROKAR_LIPOPROTEIN"/>
    <property type="match status" value="1"/>
</dbReference>
<sequence>MKKIIFSATAIAFMILASCSTSKQVIVPLNRSVELDDTYTIIWNGVGKAYRYENGQWLRAESYDYQFDVVQKRYDNHWKSVKSLHRIHPDYDGKAGNRDQTMYFEVAYQNLIDGKVQATINSSLGNGTGITDAEFRKSVLIMYVPNASKFMPYNKFRITQNYNYEEGVLTETVELIKEKDGKEIPFMKNEETALIFIKSKLDKAPTTFKH</sequence>
<proteinExistence type="predicted"/>
<dbReference type="EMBL" id="FONA01000022">
    <property type="protein sequence ID" value="SFE91641.1"/>
    <property type="molecule type" value="Genomic_DNA"/>
</dbReference>
<evidence type="ECO:0008006" key="4">
    <source>
        <dbReference type="Google" id="ProtNLM"/>
    </source>
</evidence>
<dbReference type="AlphaFoldDB" id="A0A1I2EGS6"/>
<keyword evidence="1" id="KW-0732">Signal</keyword>
<evidence type="ECO:0000313" key="2">
    <source>
        <dbReference type="EMBL" id="SFE91641.1"/>
    </source>
</evidence>
<gene>
    <name evidence="2" type="ORF">SAMN05444380_12263</name>
</gene>
<evidence type="ECO:0000256" key="1">
    <source>
        <dbReference type="SAM" id="SignalP"/>
    </source>
</evidence>
<evidence type="ECO:0000313" key="3">
    <source>
        <dbReference type="Proteomes" id="UP000181976"/>
    </source>
</evidence>
<organism evidence="2 3">
    <name type="scientific">Thermophagus xiamenensis</name>
    <dbReference type="NCBI Taxonomy" id="385682"/>
    <lineage>
        <taxon>Bacteria</taxon>
        <taxon>Pseudomonadati</taxon>
        <taxon>Bacteroidota</taxon>
        <taxon>Bacteroidia</taxon>
        <taxon>Marinilabiliales</taxon>
        <taxon>Marinilabiliaceae</taxon>
        <taxon>Thermophagus</taxon>
    </lineage>
</organism>
<dbReference type="InParanoid" id="A0A1I2EGS6"/>
<reference evidence="2 3" key="1">
    <citation type="submission" date="2016-10" db="EMBL/GenBank/DDBJ databases">
        <authorList>
            <person name="de Groot N.N."/>
        </authorList>
    </citation>
    <scope>NUCLEOTIDE SEQUENCE [LARGE SCALE GENOMIC DNA]</scope>
    <source>
        <strain evidence="2 3">DSM 19012</strain>
    </source>
</reference>
<accession>A0A1I2EGS6</accession>